<dbReference type="InterPro" id="IPR013149">
    <property type="entry name" value="ADH-like_C"/>
</dbReference>
<evidence type="ECO:0000313" key="5">
    <source>
        <dbReference type="EMBL" id="SUS06557.1"/>
    </source>
</evidence>
<dbReference type="InterPro" id="IPR011032">
    <property type="entry name" value="GroES-like_sf"/>
</dbReference>
<dbReference type="InterPro" id="IPR013154">
    <property type="entry name" value="ADH-like_N"/>
</dbReference>
<dbReference type="SUPFAM" id="SSF50129">
    <property type="entry name" value="GroES-like"/>
    <property type="match status" value="1"/>
</dbReference>
<dbReference type="EMBL" id="UIDG01000223">
    <property type="protein sequence ID" value="SUS06557.1"/>
    <property type="molecule type" value="Genomic_DNA"/>
</dbReference>
<organism evidence="5">
    <name type="scientific">metagenome</name>
    <dbReference type="NCBI Taxonomy" id="256318"/>
    <lineage>
        <taxon>unclassified sequences</taxon>
        <taxon>metagenomes</taxon>
    </lineage>
</organism>
<dbReference type="InterPro" id="IPR050129">
    <property type="entry name" value="Zn_alcohol_dh"/>
</dbReference>
<name>A0A380TEV0_9ZZZZ</name>
<reference evidence="5" key="1">
    <citation type="submission" date="2018-07" db="EMBL/GenBank/DDBJ databases">
        <authorList>
            <person name="Quirk P.G."/>
            <person name="Krulwich T.A."/>
        </authorList>
    </citation>
    <scope>NUCLEOTIDE SEQUENCE</scope>
</reference>
<dbReference type="InterPro" id="IPR020843">
    <property type="entry name" value="ER"/>
</dbReference>
<dbReference type="Gene3D" id="3.40.50.720">
    <property type="entry name" value="NAD(P)-binding Rossmann-like Domain"/>
    <property type="match status" value="1"/>
</dbReference>
<dbReference type="PROSITE" id="PS00059">
    <property type="entry name" value="ADH_ZINC"/>
    <property type="match status" value="1"/>
</dbReference>
<evidence type="ECO:0000256" key="1">
    <source>
        <dbReference type="ARBA" id="ARBA00022723"/>
    </source>
</evidence>
<dbReference type="AlphaFoldDB" id="A0A380TEV0"/>
<dbReference type="GO" id="GO:0016491">
    <property type="term" value="F:oxidoreductase activity"/>
    <property type="evidence" value="ECO:0007669"/>
    <property type="project" value="UniProtKB-KW"/>
</dbReference>
<sequence>MQAALLYDKNDIRIAEVPTPGIGDGEVLLRTGSASVCGTDIRMLKSGHAFATPEKPLIIGHEMAGVIAAVGAGVTSCHVGQRVCVAPNYNPTSSKLVVAGEGHLDPGYRALGIHEHGAFAEFVRIPREAVMQGNVFPIADHVSFAVAALAEPLACVYNAYEKARTGPGDVVLIIGTGPIGLIHAKISRMAGAGKVILNDVNAERLALARTLDPGYLTIAGDPGAELHRLTGGAGADVVITACPVAAMQTRALELAAVNGRVVFFGGLPKGKSLVPLDTNIIHYKQLTVTGTTRQSLRHFQKALDLVTDRVLRLDDLITSTHPVRDTVKAIDAAAQASGLKARIAFDL</sequence>
<evidence type="ECO:0000256" key="3">
    <source>
        <dbReference type="ARBA" id="ARBA00023002"/>
    </source>
</evidence>
<feature type="domain" description="Enoyl reductase (ER)" evidence="4">
    <location>
        <begin position="9"/>
        <end position="339"/>
    </location>
</feature>
<keyword evidence="2" id="KW-0862">Zinc</keyword>
<evidence type="ECO:0000256" key="2">
    <source>
        <dbReference type="ARBA" id="ARBA00022833"/>
    </source>
</evidence>
<dbReference type="Pfam" id="PF08240">
    <property type="entry name" value="ADH_N"/>
    <property type="match status" value="1"/>
</dbReference>
<dbReference type="InterPro" id="IPR002328">
    <property type="entry name" value="ADH_Zn_CS"/>
</dbReference>
<keyword evidence="3" id="KW-0560">Oxidoreductase</keyword>
<accession>A0A380TEV0</accession>
<dbReference type="PANTHER" id="PTHR43401:SF2">
    <property type="entry name" value="L-THREONINE 3-DEHYDROGENASE"/>
    <property type="match status" value="1"/>
</dbReference>
<evidence type="ECO:0000259" key="4">
    <source>
        <dbReference type="SMART" id="SM00829"/>
    </source>
</evidence>
<dbReference type="GO" id="GO:0008270">
    <property type="term" value="F:zinc ion binding"/>
    <property type="evidence" value="ECO:0007669"/>
    <property type="project" value="InterPro"/>
</dbReference>
<dbReference type="Pfam" id="PF00107">
    <property type="entry name" value="ADH_zinc_N"/>
    <property type="match status" value="1"/>
</dbReference>
<dbReference type="SMART" id="SM00829">
    <property type="entry name" value="PKS_ER"/>
    <property type="match status" value="1"/>
</dbReference>
<proteinExistence type="predicted"/>
<gene>
    <name evidence="5" type="ORF">DF3PB_30010</name>
</gene>
<dbReference type="SUPFAM" id="SSF51735">
    <property type="entry name" value="NAD(P)-binding Rossmann-fold domains"/>
    <property type="match status" value="1"/>
</dbReference>
<dbReference type="PANTHER" id="PTHR43401">
    <property type="entry name" value="L-THREONINE 3-DEHYDROGENASE"/>
    <property type="match status" value="1"/>
</dbReference>
<dbReference type="InterPro" id="IPR036291">
    <property type="entry name" value="NAD(P)-bd_dom_sf"/>
</dbReference>
<protein>
    <submittedName>
        <fullName evidence="5">L-iditol 2-dehydrogenase</fullName>
    </submittedName>
</protein>
<keyword evidence="1" id="KW-0479">Metal-binding</keyword>
<dbReference type="Gene3D" id="3.90.180.10">
    <property type="entry name" value="Medium-chain alcohol dehydrogenases, catalytic domain"/>
    <property type="match status" value="1"/>
</dbReference>